<proteinExistence type="predicted"/>
<reference evidence="2" key="1">
    <citation type="submission" date="2006-04" db="EMBL/GenBank/DDBJ databases">
        <title>Complete sequence of chromosome of Deinococcus geothermalis DSM 11300.</title>
        <authorList>
            <consortium name="US DOE Joint Genome Institute"/>
            <person name="Copeland A."/>
            <person name="Lucas S."/>
            <person name="Lapidus A."/>
            <person name="Barry K."/>
            <person name="Detter J.C."/>
            <person name="Glavina del Rio T."/>
            <person name="Hammon N."/>
            <person name="Israni S."/>
            <person name="Dalin E."/>
            <person name="Tice H."/>
            <person name="Pitluck S."/>
            <person name="Brettin T."/>
            <person name="Bruce D."/>
            <person name="Han C."/>
            <person name="Tapia R."/>
            <person name="Saunders E."/>
            <person name="Gilna P."/>
            <person name="Schmutz J."/>
            <person name="Larimer F."/>
            <person name="Land M."/>
            <person name="Hauser L."/>
            <person name="Kyrpides N."/>
            <person name="Kim E."/>
            <person name="Daly M.J."/>
            <person name="Fredrickson J.K."/>
            <person name="Makarova K.S."/>
            <person name="Gaidamakova E.K."/>
            <person name="Zhai M."/>
            <person name="Richardson P."/>
        </authorList>
    </citation>
    <scope>NUCLEOTIDE SEQUENCE</scope>
    <source>
        <strain evidence="2">DSM 11300</strain>
    </source>
</reference>
<evidence type="ECO:0000313" key="2">
    <source>
        <dbReference type="EMBL" id="ABF45452.1"/>
    </source>
</evidence>
<sequence>MPQPTFLRSICTVPVTPGTHLEDQRLWTRVFAGWRLQPVRLPSGTLTEEVERALRLVIGRDQSEARAGALVYAVWPQSGETLSALVNTLDGGHFVTVRVFGKHLTEVQAKAEAVITRMLREAAFRFPPGTRVALAMSVDGTRVDLTSGQVRAGQGGALRGFYTENRYVLNVTLAVLLFTLLVVIFVTPGAAYTPLGKAYGLAERVLSAVLLNTLLLGSQFLFFARHRPVIEWERP</sequence>
<dbReference type="Proteomes" id="UP000002431">
    <property type="component" value="Chromosome"/>
</dbReference>
<keyword evidence="1" id="KW-0472">Membrane</keyword>
<evidence type="ECO:0000313" key="3">
    <source>
        <dbReference type="Proteomes" id="UP000002431"/>
    </source>
</evidence>
<feature type="transmembrane region" description="Helical" evidence="1">
    <location>
        <begin position="205"/>
        <end position="224"/>
    </location>
</feature>
<keyword evidence="1" id="KW-1133">Transmembrane helix</keyword>
<name>Q1IZ82_DEIGD</name>
<evidence type="ECO:0000256" key="1">
    <source>
        <dbReference type="SAM" id="Phobius"/>
    </source>
</evidence>
<dbReference type="HOGENOM" id="CLU_1193237_0_0_0"/>
<keyword evidence="1" id="KW-0812">Transmembrane</keyword>
<dbReference type="EMBL" id="CP000359">
    <property type="protein sequence ID" value="ABF45452.1"/>
    <property type="molecule type" value="Genomic_DNA"/>
</dbReference>
<dbReference type="AlphaFoldDB" id="Q1IZ82"/>
<gene>
    <name evidence="2" type="ordered locus">Dgeo_1155</name>
</gene>
<accession>Q1IZ82</accession>
<dbReference type="KEGG" id="dge:Dgeo_1155"/>
<organism evidence="2 3">
    <name type="scientific">Deinococcus geothermalis (strain DSM 11300 / CIP 105573 / AG-3a)</name>
    <dbReference type="NCBI Taxonomy" id="319795"/>
    <lineage>
        <taxon>Bacteria</taxon>
        <taxon>Thermotogati</taxon>
        <taxon>Deinococcota</taxon>
        <taxon>Deinococci</taxon>
        <taxon>Deinococcales</taxon>
        <taxon>Deinococcaceae</taxon>
        <taxon>Deinococcus</taxon>
    </lineage>
</organism>
<keyword evidence="3" id="KW-1185">Reference proteome</keyword>
<protein>
    <submittedName>
        <fullName evidence="2">Uncharacterized protein</fullName>
    </submittedName>
</protein>
<dbReference type="STRING" id="319795.Dgeo_1155"/>
<feature type="transmembrane region" description="Helical" evidence="1">
    <location>
        <begin position="167"/>
        <end position="193"/>
    </location>
</feature>